<keyword evidence="3 6" id="KW-1133">Transmembrane helix</keyword>
<dbReference type="EMBL" id="LR131273">
    <property type="protein sequence ID" value="VDR37148.1"/>
    <property type="molecule type" value="Genomic_DNA"/>
</dbReference>
<accession>A0A3P8KC68</accession>
<gene>
    <name evidence="8" type="ORF">NCTC10741_00248</name>
</gene>
<evidence type="ECO:0000259" key="7">
    <source>
        <dbReference type="Pfam" id="PF13515"/>
    </source>
</evidence>
<evidence type="ECO:0000256" key="1">
    <source>
        <dbReference type="ARBA" id="ARBA00004141"/>
    </source>
</evidence>
<protein>
    <submittedName>
        <fullName evidence="8">Predicted membrane protein</fullName>
    </submittedName>
</protein>
<feature type="transmembrane region" description="Helical" evidence="6">
    <location>
        <begin position="420"/>
        <end position="438"/>
    </location>
</feature>
<feature type="transmembrane region" description="Helical" evidence="6">
    <location>
        <begin position="393"/>
        <end position="414"/>
    </location>
</feature>
<dbReference type="OrthoDB" id="4989419at2"/>
<dbReference type="Proteomes" id="UP000271626">
    <property type="component" value="Chromosome"/>
</dbReference>
<evidence type="ECO:0000256" key="6">
    <source>
        <dbReference type="SAM" id="Phobius"/>
    </source>
</evidence>
<feature type="transmembrane region" description="Helical" evidence="6">
    <location>
        <begin position="79"/>
        <end position="101"/>
    </location>
</feature>
<dbReference type="GO" id="GO:0016020">
    <property type="term" value="C:membrane"/>
    <property type="evidence" value="ECO:0007669"/>
    <property type="project" value="UniProtKB-SubCell"/>
</dbReference>
<feature type="transmembrane region" description="Helical" evidence="6">
    <location>
        <begin position="161"/>
        <end position="181"/>
    </location>
</feature>
<evidence type="ECO:0000313" key="8">
    <source>
        <dbReference type="EMBL" id="VDR37148.1"/>
    </source>
</evidence>
<dbReference type="AlphaFoldDB" id="A0A3P8KC68"/>
<feature type="transmembrane region" description="Helical" evidence="6">
    <location>
        <begin position="137"/>
        <end position="155"/>
    </location>
</feature>
<evidence type="ECO:0000256" key="4">
    <source>
        <dbReference type="ARBA" id="ARBA00023136"/>
    </source>
</evidence>
<comment type="subcellular location">
    <subcellularLocation>
        <location evidence="1">Membrane</location>
        <topology evidence="1">Multi-pass membrane protein</topology>
    </subcellularLocation>
</comment>
<feature type="transmembrane region" description="Helical" evidence="6">
    <location>
        <begin position="35"/>
        <end position="67"/>
    </location>
</feature>
<feature type="region of interest" description="Disordered" evidence="5">
    <location>
        <begin position="253"/>
        <end position="276"/>
    </location>
</feature>
<evidence type="ECO:0000256" key="5">
    <source>
        <dbReference type="SAM" id="MobiDB-lite"/>
    </source>
</evidence>
<proteinExistence type="predicted"/>
<name>A0A3P8KC68_TSUPA</name>
<organism evidence="8 9">
    <name type="scientific">Tsukamurella paurometabola</name>
    <name type="common">Corynebacterium paurometabolum</name>
    <dbReference type="NCBI Taxonomy" id="2061"/>
    <lineage>
        <taxon>Bacteria</taxon>
        <taxon>Bacillati</taxon>
        <taxon>Actinomycetota</taxon>
        <taxon>Actinomycetes</taxon>
        <taxon>Mycobacteriales</taxon>
        <taxon>Tsukamurellaceae</taxon>
        <taxon>Tsukamurella</taxon>
    </lineage>
</organism>
<evidence type="ECO:0000256" key="3">
    <source>
        <dbReference type="ARBA" id="ARBA00022989"/>
    </source>
</evidence>
<keyword evidence="2 6" id="KW-0812">Transmembrane</keyword>
<dbReference type="Pfam" id="PF13515">
    <property type="entry name" value="FUSC_2"/>
    <property type="match status" value="1"/>
</dbReference>
<dbReference type="RefSeq" id="WP_126194577.1">
    <property type="nucleotide sequence ID" value="NZ_CP085954.1"/>
</dbReference>
<feature type="transmembrane region" description="Helical" evidence="6">
    <location>
        <begin position="107"/>
        <end position="130"/>
    </location>
</feature>
<keyword evidence="4 6" id="KW-0472">Membrane</keyword>
<reference evidence="8 9" key="1">
    <citation type="submission" date="2018-12" db="EMBL/GenBank/DDBJ databases">
        <authorList>
            <consortium name="Pathogen Informatics"/>
        </authorList>
    </citation>
    <scope>NUCLEOTIDE SEQUENCE [LARGE SCALE GENOMIC DNA]</scope>
    <source>
        <strain evidence="8 9">NCTC10741</strain>
    </source>
</reference>
<feature type="transmembrane region" description="Helical" evidence="6">
    <location>
        <begin position="343"/>
        <end position="362"/>
    </location>
</feature>
<feature type="transmembrane region" description="Helical" evidence="6">
    <location>
        <begin position="368"/>
        <end position="386"/>
    </location>
</feature>
<evidence type="ECO:0000256" key="2">
    <source>
        <dbReference type="ARBA" id="ARBA00022692"/>
    </source>
</evidence>
<sequence length="545" mass="56100">MSEPVPEPPPRVARVRSLVFADGAPVWRWRAGLRAAAAVGIPGALLVATGHGASALFTTFGAFAVLYGEGRAYRVRGQVVAAAGLALLAAVAVGATVGWAVPAGGPVLKSCAVLMTVVPAVAAVFVVDALRLGPPGALFFALVGSGAVIAVESGADPAMLVTGAALGAMASVLVSMSGALIDPSAPQREAAGRAIGAVDSFLASDGPRSAERRHAAGSALVAAWSTMDDARAAHRPADAPLLADLRDANRRFAASSSDDSDTEVDPTRAVTTSRLRPTVGHRLRRSLSPSSHAAITSGRVGVACLVAGGVSTALGFERPHWAAISALVVLQTGVDRVHGTVRALHRFLGTAVGLVLFAGLHAAAPQGYALIAVVAVLQFCIEVLVVRNYAAAVVVITPVALLASGAGVTGGPALPVMRDRLLETVVGVVVALLAMYLLDPGAHRRTFAWTDRRIRDAAAALVDACATAPTGSAPAREAARHLHFELEGGVRAGIDSMHNEPDWAADRWPARAALIHDGYDLTARFWTTPADLPITDGNAWRRRFV</sequence>
<evidence type="ECO:0000313" key="9">
    <source>
        <dbReference type="Proteomes" id="UP000271626"/>
    </source>
</evidence>
<dbReference type="InterPro" id="IPR049453">
    <property type="entry name" value="Memb_transporter_dom"/>
</dbReference>
<feature type="domain" description="Integral membrane bound transporter" evidence="7">
    <location>
        <begin position="307"/>
        <end position="434"/>
    </location>
</feature>